<reference evidence="2" key="1">
    <citation type="submission" date="2018-11" db="EMBL/GenBank/DDBJ databases">
        <authorList>
            <person name="Alioto T."/>
            <person name="Alioto T."/>
        </authorList>
    </citation>
    <scope>NUCLEOTIDE SEQUENCE</scope>
</reference>
<name>A0A8B6G6D7_MYTGA</name>
<dbReference type="OrthoDB" id="6180585at2759"/>
<evidence type="ECO:0000313" key="3">
    <source>
        <dbReference type="Proteomes" id="UP000596742"/>
    </source>
</evidence>
<keyword evidence="3" id="KW-1185">Reference proteome</keyword>
<protein>
    <submittedName>
        <fullName evidence="2">Uncharacterized protein</fullName>
    </submittedName>
</protein>
<dbReference type="PANTHER" id="PTHR35558:SF1">
    <property type="entry name" value="ENDONUCLEASE_EXONUCLEASE_PHOSPHATASE DOMAIN-CONTAINING PROTEIN"/>
    <property type="match status" value="1"/>
</dbReference>
<evidence type="ECO:0000313" key="2">
    <source>
        <dbReference type="EMBL" id="VDI59364.1"/>
    </source>
</evidence>
<dbReference type="EMBL" id="UYJE01007938">
    <property type="protein sequence ID" value="VDI59364.1"/>
    <property type="molecule type" value="Genomic_DNA"/>
</dbReference>
<gene>
    <name evidence="2" type="ORF">MGAL_10B041612</name>
</gene>
<dbReference type="PANTHER" id="PTHR35558">
    <property type="entry name" value="SGNH_HYDRO DOMAIN-CONTAINING PROTEIN"/>
    <property type="match status" value="1"/>
</dbReference>
<evidence type="ECO:0000256" key="1">
    <source>
        <dbReference type="SAM" id="MobiDB-lite"/>
    </source>
</evidence>
<accession>A0A8B6G6D7</accession>
<comment type="caution">
    <text evidence="2">The sequence shown here is derived from an EMBL/GenBank/DDBJ whole genome shotgun (WGS) entry which is preliminary data.</text>
</comment>
<proteinExistence type="predicted"/>
<organism evidence="2 3">
    <name type="scientific">Mytilus galloprovincialis</name>
    <name type="common">Mediterranean mussel</name>
    <dbReference type="NCBI Taxonomy" id="29158"/>
    <lineage>
        <taxon>Eukaryota</taxon>
        <taxon>Metazoa</taxon>
        <taxon>Spiralia</taxon>
        <taxon>Lophotrochozoa</taxon>
        <taxon>Mollusca</taxon>
        <taxon>Bivalvia</taxon>
        <taxon>Autobranchia</taxon>
        <taxon>Pteriomorphia</taxon>
        <taxon>Mytilida</taxon>
        <taxon>Mytiloidea</taxon>
        <taxon>Mytilidae</taxon>
        <taxon>Mytilinae</taxon>
        <taxon>Mytilus</taxon>
    </lineage>
</organism>
<feature type="region of interest" description="Disordered" evidence="1">
    <location>
        <begin position="1"/>
        <end position="23"/>
    </location>
</feature>
<dbReference type="Proteomes" id="UP000596742">
    <property type="component" value="Unassembled WGS sequence"/>
</dbReference>
<sequence length="212" mass="23725">MGMGAHECPLLKRNHQRDDAARRNRAVAAPGIQDVGAVVGEVQAPLPLQIQAPSLPIERQPALQGPVTPALNVQARHLRKLKLPAPVPMPNQNGEINNDPMLIPNQSECDVYVSQNLKEKIWNREFIDLSLLLYQNFISQIDRPQNVISYDNAAGSLVITSNKNSKVKSIQNIESWTDAFINYMKIFIQRFPNLASELTTYMSIIRGTQVSF</sequence>
<dbReference type="AlphaFoldDB" id="A0A8B6G6D7"/>